<dbReference type="EMBL" id="LSRX01000541">
    <property type="protein sequence ID" value="OLP94444.1"/>
    <property type="molecule type" value="Genomic_DNA"/>
</dbReference>
<comment type="caution">
    <text evidence="1">The sequence shown here is derived from an EMBL/GenBank/DDBJ whole genome shotgun (WGS) entry which is preliminary data.</text>
</comment>
<evidence type="ECO:0000313" key="1">
    <source>
        <dbReference type="EMBL" id="OLP94444.1"/>
    </source>
</evidence>
<dbReference type="OrthoDB" id="444434at2759"/>
<sequence>MVFPLLWGRIQVWWEPKQKSLKSSGPFVGPVQSSAYLHAVKDRETIGWKQKRDKERSEVLGLWGALLEAWPRSLDVIGQLMQLAPESRGAMVEDLLGHKAPSTLRKRYRSILGYDGFLRSSGLEFPGTEGVFYLYLCQMRDEGKLASSRKSMLEAITFVRFVLVIQSLASLGESKRCHGSAQQKDFRPRKQASPFTVDELARLHLVLEKDPELWNRVMAGAVLLAVYGRARWEDLEHAEELIVDRESGGTASYIEAGVGVHKTMGAKLMKVQLLPIVAPAVGVVDCNWVDQYLQARRLLCLQDPPPCDARPRSAGCRFLQGQDRAVIEIKDEVPPLRREEAEQRGRPSFVRWVIPDPPAGMRSSPEFFILQGRATRSFSFVVERSACATRNSEIVLGKGVPDVGFVLRLQMSTEGGKHGVAFCAEFLSRSASSSVIASELRRHYE</sequence>
<keyword evidence="2" id="KW-1185">Reference proteome</keyword>
<reference evidence="1 2" key="1">
    <citation type="submission" date="2016-02" db="EMBL/GenBank/DDBJ databases">
        <title>Genome analysis of coral dinoflagellate symbionts highlights evolutionary adaptations to a symbiotic lifestyle.</title>
        <authorList>
            <person name="Aranda M."/>
            <person name="Li Y."/>
            <person name="Liew Y.J."/>
            <person name="Baumgarten S."/>
            <person name="Simakov O."/>
            <person name="Wilson M."/>
            <person name="Piel J."/>
            <person name="Ashoor H."/>
            <person name="Bougouffa S."/>
            <person name="Bajic V.B."/>
            <person name="Ryu T."/>
            <person name="Ravasi T."/>
            <person name="Bayer T."/>
            <person name="Micklem G."/>
            <person name="Kim H."/>
            <person name="Bhak J."/>
            <person name="Lajeunesse T.C."/>
            <person name="Voolstra C.R."/>
        </authorList>
    </citation>
    <scope>NUCLEOTIDE SEQUENCE [LARGE SCALE GENOMIC DNA]</scope>
    <source>
        <strain evidence="1 2">CCMP2467</strain>
    </source>
</reference>
<gene>
    <name evidence="1" type="ORF">AK812_SmicGene23533</name>
</gene>
<organism evidence="1 2">
    <name type="scientific">Symbiodinium microadriaticum</name>
    <name type="common">Dinoflagellate</name>
    <name type="synonym">Zooxanthella microadriatica</name>
    <dbReference type="NCBI Taxonomy" id="2951"/>
    <lineage>
        <taxon>Eukaryota</taxon>
        <taxon>Sar</taxon>
        <taxon>Alveolata</taxon>
        <taxon>Dinophyceae</taxon>
        <taxon>Suessiales</taxon>
        <taxon>Symbiodiniaceae</taxon>
        <taxon>Symbiodinium</taxon>
    </lineage>
</organism>
<dbReference type="AlphaFoldDB" id="A0A1Q9DGY4"/>
<proteinExistence type="predicted"/>
<protein>
    <submittedName>
        <fullName evidence="1">Uncharacterized protein</fullName>
    </submittedName>
</protein>
<accession>A0A1Q9DGY4</accession>
<evidence type="ECO:0000313" key="2">
    <source>
        <dbReference type="Proteomes" id="UP000186817"/>
    </source>
</evidence>
<name>A0A1Q9DGY4_SYMMI</name>
<dbReference type="Proteomes" id="UP000186817">
    <property type="component" value="Unassembled WGS sequence"/>
</dbReference>